<dbReference type="InParanoid" id="K9U0H1"/>
<dbReference type="eggNOG" id="COG2442">
    <property type="taxonomic scope" value="Bacteria"/>
</dbReference>
<accession>K9U0H1</accession>
<dbReference type="Proteomes" id="UP000010384">
    <property type="component" value="Chromosome"/>
</dbReference>
<dbReference type="AlphaFoldDB" id="K9U0H1"/>
<keyword evidence="1" id="KW-0472">Membrane</keyword>
<organism evidence="2 3">
    <name type="scientific">Chroococcidiopsis thermalis (strain PCC 7203)</name>
    <dbReference type="NCBI Taxonomy" id="251229"/>
    <lineage>
        <taxon>Bacteria</taxon>
        <taxon>Bacillati</taxon>
        <taxon>Cyanobacteriota</taxon>
        <taxon>Cyanophyceae</taxon>
        <taxon>Chroococcidiopsidales</taxon>
        <taxon>Chroococcidiopsidaceae</taxon>
        <taxon>Chroococcidiopsis</taxon>
    </lineage>
</organism>
<protein>
    <submittedName>
        <fullName evidence="2">Uncharacterized protein</fullName>
    </submittedName>
</protein>
<dbReference type="HOGENOM" id="CLU_2521602_0_0_3"/>
<proteinExistence type="predicted"/>
<keyword evidence="3" id="KW-1185">Reference proteome</keyword>
<reference evidence="2 3" key="1">
    <citation type="submission" date="2012-06" db="EMBL/GenBank/DDBJ databases">
        <title>Finished chromosome of genome of Chroococcidiopsis thermalis PCC 7203.</title>
        <authorList>
            <consortium name="US DOE Joint Genome Institute"/>
            <person name="Gugger M."/>
            <person name="Coursin T."/>
            <person name="Rippka R."/>
            <person name="Tandeau De Marsac N."/>
            <person name="Huntemann M."/>
            <person name="Wei C.-L."/>
            <person name="Han J."/>
            <person name="Detter J.C."/>
            <person name="Han C."/>
            <person name="Tapia R."/>
            <person name="Davenport K."/>
            <person name="Daligault H."/>
            <person name="Erkkila T."/>
            <person name="Gu W."/>
            <person name="Munk A.C.C."/>
            <person name="Teshima H."/>
            <person name="Xu Y."/>
            <person name="Chain P."/>
            <person name="Chen A."/>
            <person name="Krypides N."/>
            <person name="Mavromatis K."/>
            <person name="Markowitz V."/>
            <person name="Szeto E."/>
            <person name="Ivanova N."/>
            <person name="Mikhailova N."/>
            <person name="Ovchinnikova G."/>
            <person name="Pagani I."/>
            <person name="Pati A."/>
            <person name="Goodwin L."/>
            <person name="Peters L."/>
            <person name="Pitluck S."/>
            <person name="Woyke T."/>
            <person name="Kerfeld C."/>
        </authorList>
    </citation>
    <scope>NUCLEOTIDE SEQUENCE [LARGE SCALE GENOMIC DNA]</scope>
    <source>
        <strain evidence="2 3">PCC 7203</strain>
    </source>
</reference>
<dbReference type="EMBL" id="CP003597">
    <property type="protein sequence ID" value="AFY88133.1"/>
    <property type="molecule type" value="Genomic_DNA"/>
</dbReference>
<keyword evidence="1" id="KW-1133">Transmembrane helix</keyword>
<dbReference type="OrthoDB" id="486806at2"/>
<evidence type="ECO:0000256" key="1">
    <source>
        <dbReference type="SAM" id="Phobius"/>
    </source>
</evidence>
<feature type="transmembrane region" description="Helical" evidence="1">
    <location>
        <begin position="15"/>
        <end position="39"/>
    </location>
</feature>
<name>K9U0H1_CHRTP</name>
<evidence type="ECO:0000313" key="2">
    <source>
        <dbReference type="EMBL" id="AFY88133.1"/>
    </source>
</evidence>
<dbReference type="KEGG" id="cthe:Chro_2658"/>
<sequence>MNQQKILGNHSFQQAFILATFASFRFLSKIYGAITFYLANQELINRYLEKGEEEFEKLRLSLRERNPALYQKLIAAKAQKQGKA</sequence>
<evidence type="ECO:0000313" key="3">
    <source>
        <dbReference type="Proteomes" id="UP000010384"/>
    </source>
</evidence>
<gene>
    <name evidence="2" type="ORF">Chro_2658</name>
</gene>
<keyword evidence="1" id="KW-0812">Transmembrane</keyword>